<evidence type="ECO:0000259" key="8">
    <source>
        <dbReference type="PROSITE" id="PS51880"/>
    </source>
</evidence>
<evidence type="ECO:0000259" key="7">
    <source>
        <dbReference type="PROSITE" id="PS51671"/>
    </source>
</evidence>
<evidence type="ECO:0000256" key="4">
    <source>
        <dbReference type="ARBA" id="ARBA00032407"/>
    </source>
</evidence>
<sequence>MVQTARSASSRLAGWQARAAASPLLAAAVEACAGLPLDETECADTLDLLAMLGCDAQTQAAAVWFELARRDSAAWAARARTLPTELQRLVEGQLAAQKVWALHAQRETGTSEGLRRLLLAIIRDLRVVFVLLARQLACMRGAVALPEAERAALARLTRDIHAPLANRLGIWQLKWELEDLAFRYLQPDTYKRIARLLDERRADREAFIAQVMAELGAALQAAGIEADLAGRPKHIYSIWKKMQRKGLEFSDLYDIRAVRILVDSVADCYAALGVVHTLWQHLPREFDDYLARPKGNGYRSLHTAVIGPQGKTLEVQIRTHAMHRDNELGVAAHWRYKEGGGADAEFEAKIAWMRQLLEPRADEDIAAELRTELVEDRVYLLTPKGEVFDLPHGATVLDFAYYVHTEVGHRCRGAKVNGRIVPLTHQPRSGDRIEIITAKNAEPSRDWLSPHHGYLNTSRAREKARSWFRRIAHEANLAAGRALLERELKRLALPAADLSRLPAHFHLRNHDELLVALALGEVSAGQIARVLQEAAQPVEPTPPPAPPVARHVRPDQGALRIEGVGNLLTVLARCCQPLPGDPVRGFITKGRGVSVHRADCVSLARLARRDPDRVIEVEWGRAAQQSYQVDVELRGYDRKGLQKDVTNVISNVGTQIVASSSRLEGRTGEVEMRFTLRVRDFEQLSTLLGKLVALPNVVEARRVSAS</sequence>
<comment type="pathway">
    <text evidence="2">Purine metabolism.</text>
</comment>
<accession>A0ABU8JAK9</accession>
<comment type="similarity">
    <text evidence="6">Belongs to the relA/spoT family.</text>
</comment>
<dbReference type="PROSITE" id="PS51671">
    <property type="entry name" value="ACT"/>
    <property type="match status" value="1"/>
</dbReference>
<dbReference type="SUPFAM" id="SSF55021">
    <property type="entry name" value="ACT-like"/>
    <property type="match status" value="1"/>
</dbReference>
<dbReference type="Pfam" id="PF13328">
    <property type="entry name" value="HD_4"/>
    <property type="match status" value="1"/>
</dbReference>
<dbReference type="InterPro" id="IPR007685">
    <property type="entry name" value="RelA_SpoT"/>
</dbReference>
<dbReference type="Pfam" id="PF04607">
    <property type="entry name" value="RelA_SpoT"/>
    <property type="match status" value="1"/>
</dbReference>
<evidence type="ECO:0000256" key="2">
    <source>
        <dbReference type="ARBA" id="ARBA00025704"/>
    </source>
</evidence>
<dbReference type="InterPro" id="IPR033655">
    <property type="entry name" value="TGS_RelA/SpoT"/>
</dbReference>
<dbReference type="CDD" id="cd05399">
    <property type="entry name" value="NT_Rel-Spo_like"/>
    <property type="match status" value="1"/>
</dbReference>
<feature type="domain" description="ACT" evidence="7">
    <location>
        <begin position="630"/>
        <end position="705"/>
    </location>
</feature>
<dbReference type="InterPro" id="IPR012676">
    <property type="entry name" value="TGS-like"/>
</dbReference>
<dbReference type="SMART" id="SM00954">
    <property type="entry name" value="RelA_SpoT"/>
    <property type="match status" value="1"/>
</dbReference>
<evidence type="ECO:0000256" key="3">
    <source>
        <dbReference type="ARBA" id="ARBA00029754"/>
    </source>
</evidence>
<dbReference type="InterPro" id="IPR002912">
    <property type="entry name" value="ACT_dom"/>
</dbReference>
<evidence type="ECO:0000256" key="1">
    <source>
        <dbReference type="ARBA" id="ARBA00019852"/>
    </source>
</evidence>
<dbReference type="Gene3D" id="3.30.70.260">
    <property type="match status" value="1"/>
</dbReference>
<dbReference type="CDD" id="cd04876">
    <property type="entry name" value="ACT_RelA-SpoT"/>
    <property type="match status" value="1"/>
</dbReference>
<dbReference type="InterPro" id="IPR004811">
    <property type="entry name" value="RelA/Spo_fam"/>
</dbReference>
<comment type="function">
    <text evidence="6">In eubacteria ppGpp (guanosine 3'-diphosphate 5'-diphosphate) is a mediator of the stringent response that coordinates a variety of cellular activities in response to changes in nutritional abundance.</text>
</comment>
<dbReference type="EMBL" id="JBBBNY010000003">
    <property type="protein sequence ID" value="MEI7036591.1"/>
    <property type="molecule type" value="Genomic_DNA"/>
</dbReference>
<dbReference type="PANTHER" id="PTHR21262:SF31">
    <property type="entry name" value="GTP PYROPHOSPHOKINASE"/>
    <property type="match status" value="1"/>
</dbReference>
<dbReference type="PROSITE" id="PS51880">
    <property type="entry name" value="TGS"/>
    <property type="match status" value="1"/>
</dbReference>
<dbReference type="Proteomes" id="UP001381174">
    <property type="component" value="Unassembled WGS sequence"/>
</dbReference>
<gene>
    <name evidence="9" type="ORF">WAT24_07470</name>
</gene>
<evidence type="ECO:0000313" key="10">
    <source>
        <dbReference type="Proteomes" id="UP001381174"/>
    </source>
</evidence>
<dbReference type="InterPro" id="IPR045865">
    <property type="entry name" value="ACT-like_dom_sf"/>
</dbReference>
<evidence type="ECO:0000256" key="5">
    <source>
        <dbReference type="ARBA" id="ARBA00033308"/>
    </source>
</evidence>
<dbReference type="Pfam" id="PF02824">
    <property type="entry name" value="TGS"/>
    <property type="match status" value="1"/>
</dbReference>
<dbReference type="GO" id="GO:0008728">
    <property type="term" value="F:GTP diphosphokinase activity"/>
    <property type="evidence" value="ECO:0007669"/>
    <property type="project" value="UniProtKB-EC"/>
</dbReference>
<dbReference type="SUPFAM" id="SSF109604">
    <property type="entry name" value="HD-domain/PDEase-like"/>
    <property type="match status" value="1"/>
</dbReference>
<comment type="caution">
    <text evidence="9">The sequence shown here is derived from an EMBL/GenBank/DDBJ whole genome shotgun (WGS) entry which is preliminary data.</text>
</comment>
<dbReference type="InterPro" id="IPR043519">
    <property type="entry name" value="NT_sf"/>
</dbReference>
<dbReference type="InterPro" id="IPR004095">
    <property type="entry name" value="TGS"/>
</dbReference>
<dbReference type="SUPFAM" id="SSF81301">
    <property type="entry name" value="Nucleotidyltransferase"/>
    <property type="match status" value="1"/>
</dbReference>
<organism evidence="9 10">
    <name type="scientific">Fulvimonas yonginensis</name>
    <dbReference type="NCBI Taxonomy" id="1495200"/>
    <lineage>
        <taxon>Bacteria</taxon>
        <taxon>Pseudomonadati</taxon>
        <taxon>Pseudomonadota</taxon>
        <taxon>Gammaproteobacteria</taxon>
        <taxon>Lysobacterales</taxon>
        <taxon>Rhodanobacteraceae</taxon>
        <taxon>Fulvimonas</taxon>
    </lineage>
</organism>
<dbReference type="CDD" id="cd01668">
    <property type="entry name" value="TGS_RSH"/>
    <property type="match status" value="1"/>
</dbReference>
<keyword evidence="9" id="KW-0808">Transferase</keyword>
<dbReference type="SUPFAM" id="SSF81271">
    <property type="entry name" value="TGS-like"/>
    <property type="match status" value="1"/>
</dbReference>
<evidence type="ECO:0000256" key="6">
    <source>
        <dbReference type="RuleBase" id="RU003847"/>
    </source>
</evidence>
<dbReference type="RefSeq" id="WP_336807205.1">
    <property type="nucleotide sequence ID" value="NZ_JBBBNY010000003.1"/>
</dbReference>
<dbReference type="NCBIfam" id="TIGR00691">
    <property type="entry name" value="spoT_relA"/>
    <property type="match status" value="1"/>
</dbReference>
<dbReference type="Pfam" id="PF13291">
    <property type="entry name" value="ACT_4"/>
    <property type="match status" value="1"/>
</dbReference>
<reference evidence="9 10" key="1">
    <citation type="journal article" date="2014" name="Int. J. Syst. Evol. Microbiol.">
        <title>Fulvimonas yonginensis sp. nov., isolated from greenhouse soil, and emended description of the genus Fulvimonas.</title>
        <authorList>
            <person name="Ahn J.H."/>
            <person name="Kim S.J."/>
            <person name="Weon H.Y."/>
            <person name="Hong S.B."/>
            <person name="Seok S.J."/>
            <person name="Kwon S.W."/>
        </authorList>
    </citation>
    <scope>NUCLEOTIDE SEQUENCE [LARGE SCALE GENOMIC DNA]</scope>
    <source>
        <strain evidence="9 10">KACC 16952</strain>
    </source>
</reference>
<name>A0ABU8JAK9_9GAMM</name>
<dbReference type="InterPro" id="IPR012675">
    <property type="entry name" value="Beta-grasp_dom_sf"/>
</dbReference>
<feature type="domain" description="TGS" evidence="8">
    <location>
        <begin position="374"/>
        <end position="437"/>
    </location>
</feature>
<protein>
    <recommendedName>
        <fullName evidence="1">GTP pyrophosphokinase</fullName>
    </recommendedName>
    <alternativeName>
        <fullName evidence="4">(p)ppGpp synthase</fullName>
    </alternativeName>
    <alternativeName>
        <fullName evidence="3">ATP:GTP 3'-pyrophosphotransferase</fullName>
    </alternativeName>
    <alternativeName>
        <fullName evidence="5">ppGpp synthase I</fullName>
    </alternativeName>
</protein>
<keyword evidence="10" id="KW-1185">Reference proteome</keyword>
<dbReference type="Gene3D" id="1.10.3210.10">
    <property type="entry name" value="Hypothetical protein af1432"/>
    <property type="match status" value="1"/>
</dbReference>
<dbReference type="PANTHER" id="PTHR21262">
    <property type="entry name" value="GUANOSINE-3',5'-BIS DIPHOSPHATE 3'-PYROPHOSPHOHYDROLASE"/>
    <property type="match status" value="1"/>
</dbReference>
<dbReference type="Gene3D" id="3.10.20.30">
    <property type="match status" value="1"/>
</dbReference>
<dbReference type="Gene3D" id="3.30.460.10">
    <property type="entry name" value="Beta Polymerase, domain 2"/>
    <property type="match status" value="1"/>
</dbReference>
<evidence type="ECO:0000313" key="9">
    <source>
        <dbReference type="EMBL" id="MEI7036591.1"/>
    </source>
</evidence>
<proteinExistence type="inferred from homology"/>